<dbReference type="InterPro" id="IPR051310">
    <property type="entry name" value="MCP_chemotaxis"/>
</dbReference>
<sequence length="266" mass="28040">MKVRGSWVYAAFIRDMSKEIATRNDILDRAGTSVDLVVVDCEKVADLSTTISEGAARQASSAQLASAAMEEITASLRNCAQNAATTEKIATGCSKDAQCAGESVSRAVQAMAEIAEKIRIVQEISRQTDLLALNAAIEAARAGSHGKGFSVVASEVRKLAERSNAAALEIVRLSSETLKASQEAGREIAALVPEIARTADLVREISAATREQQVGGEQVNQAIRDLDRVIQDSAATANSATQTSASLKTRSDDLSTMIAAMRSGKV</sequence>
<proteinExistence type="inferred from homology"/>
<dbReference type="EMBL" id="RPEM01000003">
    <property type="protein sequence ID" value="TGD44424.1"/>
    <property type="molecule type" value="Genomic_DNA"/>
</dbReference>
<evidence type="ECO:0000256" key="1">
    <source>
        <dbReference type="ARBA" id="ARBA00022500"/>
    </source>
</evidence>
<dbReference type="PANTHER" id="PTHR43531">
    <property type="entry name" value="PROTEIN ICFG"/>
    <property type="match status" value="1"/>
</dbReference>
<dbReference type="Pfam" id="PF00015">
    <property type="entry name" value="MCPsignal"/>
    <property type="match status" value="1"/>
</dbReference>
<dbReference type="SUPFAM" id="SSF58104">
    <property type="entry name" value="Methyl-accepting chemotaxis protein (MCP) signaling domain"/>
    <property type="match status" value="1"/>
</dbReference>
<dbReference type="Proteomes" id="UP000297741">
    <property type="component" value="Unassembled WGS sequence"/>
</dbReference>
<evidence type="ECO:0000259" key="4">
    <source>
        <dbReference type="PROSITE" id="PS50111"/>
    </source>
</evidence>
<keyword evidence="1" id="KW-0145">Chemotaxis</keyword>
<dbReference type="Gene3D" id="1.10.287.950">
    <property type="entry name" value="Methyl-accepting chemotaxis protein"/>
    <property type="match status" value="1"/>
</dbReference>
<dbReference type="SMART" id="SM00283">
    <property type="entry name" value="MA"/>
    <property type="match status" value="1"/>
</dbReference>
<keyword evidence="6" id="KW-1185">Reference proteome</keyword>
<comment type="caution">
    <text evidence="5">The sequence shown here is derived from an EMBL/GenBank/DDBJ whole genome shotgun (WGS) entry which is preliminary data.</text>
</comment>
<dbReference type="InterPro" id="IPR004089">
    <property type="entry name" value="MCPsignal_dom"/>
</dbReference>
<organism evidence="5 6">
    <name type="scientific">Pseudotabrizicola sediminis</name>
    <dbReference type="NCBI Taxonomy" id="2486418"/>
    <lineage>
        <taxon>Bacteria</taxon>
        <taxon>Pseudomonadati</taxon>
        <taxon>Pseudomonadota</taxon>
        <taxon>Alphaproteobacteria</taxon>
        <taxon>Rhodobacterales</taxon>
        <taxon>Paracoccaceae</taxon>
        <taxon>Pseudotabrizicola</taxon>
    </lineage>
</organism>
<evidence type="ECO:0000313" key="5">
    <source>
        <dbReference type="EMBL" id="TGD44424.1"/>
    </source>
</evidence>
<dbReference type="PANTHER" id="PTHR43531:SF11">
    <property type="entry name" value="METHYL-ACCEPTING CHEMOTAXIS PROTEIN 3"/>
    <property type="match status" value="1"/>
</dbReference>
<comment type="similarity">
    <text evidence="2">Belongs to the methyl-accepting chemotaxis (MCP) protein family.</text>
</comment>
<evidence type="ECO:0000256" key="2">
    <source>
        <dbReference type="ARBA" id="ARBA00029447"/>
    </source>
</evidence>
<gene>
    <name evidence="5" type="ORF">EEB11_05365</name>
</gene>
<dbReference type="InterPro" id="IPR004090">
    <property type="entry name" value="Chemotax_Me-accpt_rcpt"/>
</dbReference>
<reference evidence="5 6" key="1">
    <citation type="submission" date="2018-11" db="EMBL/GenBank/DDBJ databases">
        <title>Tabrizicola sp. isolated from sediment of alpine lake.</title>
        <authorList>
            <person name="Liu Z."/>
        </authorList>
    </citation>
    <scope>NUCLEOTIDE SEQUENCE [LARGE SCALE GENOMIC DNA]</scope>
    <source>
        <strain evidence="5 6">DRYC-M-16</strain>
    </source>
</reference>
<accession>A0ABY2KP48</accession>
<dbReference type="PROSITE" id="PS50111">
    <property type="entry name" value="CHEMOTAXIS_TRANSDUC_2"/>
    <property type="match status" value="1"/>
</dbReference>
<name>A0ABY2KP48_9RHOB</name>
<evidence type="ECO:0000313" key="6">
    <source>
        <dbReference type="Proteomes" id="UP000297741"/>
    </source>
</evidence>
<protein>
    <recommendedName>
        <fullName evidence="4">Methyl-accepting transducer domain-containing protein</fullName>
    </recommendedName>
</protein>
<dbReference type="PRINTS" id="PR00260">
    <property type="entry name" value="CHEMTRNSDUCR"/>
</dbReference>
<keyword evidence="3" id="KW-0807">Transducer</keyword>
<feature type="domain" description="Methyl-accepting transducer" evidence="4">
    <location>
        <begin position="33"/>
        <end position="248"/>
    </location>
</feature>
<evidence type="ECO:0000256" key="3">
    <source>
        <dbReference type="PROSITE-ProRule" id="PRU00284"/>
    </source>
</evidence>